<dbReference type="InterPro" id="IPR008279">
    <property type="entry name" value="PEP-util_enz_mobile_dom"/>
</dbReference>
<dbReference type="InterPro" id="IPR002192">
    <property type="entry name" value="PPDK_AMP/ATP-bd"/>
</dbReference>
<keyword evidence="20" id="KW-1185">Reference proteome</keyword>
<evidence type="ECO:0000256" key="5">
    <source>
        <dbReference type="ARBA" id="ARBA00011996"/>
    </source>
</evidence>
<dbReference type="FunFam" id="3.30.470.20:FF:000017">
    <property type="entry name" value="Phosphoenolpyruvate synthase"/>
    <property type="match status" value="1"/>
</dbReference>
<accession>E6XEF0</accession>
<dbReference type="SUPFAM" id="SSF52009">
    <property type="entry name" value="Phosphohistidine domain"/>
    <property type="match status" value="1"/>
</dbReference>
<dbReference type="STRING" id="688270.Celal_2964"/>
<evidence type="ECO:0000256" key="2">
    <source>
        <dbReference type="ARBA" id="ARBA00002988"/>
    </source>
</evidence>
<dbReference type="InterPro" id="IPR018274">
    <property type="entry name" value="PEP_util_AS"/>
</dbReference>
<dbReference type="InterPro" id="IPR023151">
    <property type="entry name" value="PEP_util_CS"/>
</dbReference>
<dbReference type="PROSITE" id="PS00742">
    <property type="entry name" value="PEP_ENZYMES_2"/>
    <property type="match status" value="1"/>
</dbReference>
<sequence length="802" mass="89064">MKNYIRHFNEIDINDVPTVGGKNASLGEMFQKLTSKGVKIPDGFATTSEAYWHYLQEVHIKDEIFGYLSKLDTKGFSNLKEIGAIVRKTILETEIPEDIKEAIEEGYDSLSKKYKGDISLAVRSSATAEDLPNASFAGQQESYLNIKGKEDLIDACKRCYASLFTDRAIKYREDNGFDHTKVALSIGIQMMVRSDLAASGVNFTLDPDTGFDQVVMVSSIYGLGENIVQGSINPDDYFVFKPSLKNGIEQPIVSRRLGSKEKTMVYDKSASGTLNLDTPIEKQEQFVLTDAEVIKLAQWSLIIEDHYKRPMDIEWAKDGLTNELYIVQARPETVQSAKKNKLKINTYSLLKKGKEITRGMGLGNKIASGKARILHSPEESDKLQEGEILVTERTDPDWDPILKKAAGIITDQGGRTSHAAIVAREVGAAAIVGSNNATKVIKDGQEITISCAEGTTGIVYDGLLEWNEKEVDLSTLGKPHTQPMLILADPDQAFKFSFYPSEGVGLMRMEFVINNSIRIHPMALKNFDQLKDLVAKEKIQKLTHHYPDKSDYFVHKLAEGIATIAAAFYPKDVIVRTSDFKSNEYANLIGGTEFEPIESNPMLGFRGASRYYNPKYQEAFALECKAIKRVRETMGLTNVKIMIPFCRTLKEAAKIVEILEENGLIRGENGLQLYMMAEIPNNIILAEEFAKFFDGFSIGSNDLTQLTLGVDRDSELLSTIFDIKDPGVKKMIAMVIASAHKTHTKIGLCGQAPSDYPEFAQFLVENGINSISFNPDALISGINNINSAEKNKTKLGLVDSHK</sequence>
<dbReference type="InterPro" id="IPR013815">
    <property type="entry name" value="ATP_grasp_subdomain_1"/>
</dbReference>
<keyword evidence="9 15" id="KW-0547">Nucleotide-binding</keyword>
<evidence type="ECO:0000256" key="15">
    <source>
        <dbReference type="PIRNR" id="PIRNR000854"/>
    </source>
</evidence>
<dbReference type="InterPro" id="IPR036637">
    <property type="entry name" value="Phosphohistidine_dom_sf"/>
</dbReference>
<dbReference type="Gene3D" id="3.50.30.10">
    <property type="entry name" value="Phosphohistidine domain"/>
    <property type="match status" value="1"/>
</dbReference>
<evidence type="ECO:0000256" key="4">
    <source>
        <dbReference type="ARBA" id="ARBA00007837"/>
    </source>
</evidence>
<evidence type="ECO:0000259" key="17">
    <source>
        <dbReference type="Pfam" id="PF01326"/>
    </source>
</evidence>
<keyword evidence="8 15" id="KW-0479">Metal-binding</keyword>
<comment type="function">
    <text evidence="2 15">Catalyzes the phosphorylation of pyruvate to phosphoenolpyruvate.</text>
</comment>
<evidence type="ECO:0000256" key="1">
    <source>
        <dbReference type="ARBA" id="ARBA00001946"/>
    </source>
</evidence>
<dbReference type="GO" id="GO:0005524">
    <property type="term" value="F:ATP binding"/>
    <property type="evidence" value="ECO:0007669"/>
    <property type="project" value="UniProtKB-KW"/>
</dbReference>
<evidence type="ECO:0000259" key="18">
    <source>
        <dbReference type="Pfam" id="PF02896"/>
    </source>
</evidence>
<dbReference type="AlphaFoldDB" id="E6XEF0"/>
<comment type="cofactor">
    <cofactor evidence="1 15">
        <name>Mg(2+)</name>
        <dbReference type="ChEBI" id="CHEBI:18420"/>
    </cofactor>
</comment>
<dbReference type="eggNOG" id="COG1080">
    <property type="taxonomic scope" value="Bacteria"/>
</dbReference>
<dbReference type="Pfam" id="PF02896">
    <property type="entry name" value="PEP-utilizers_C"/>
    <property type="match status" value="1"/>
</dbReference>
<dbReference type="RefSeq" id="WP_013551703.1">
    <property type="nucleotide sequence ID" value="NC_014934.1"/>
</dbReference>
<dbReference type="GO" id="GO:0006094">
    <property type="term" value="P:gluconeogenesis"/>
    <property type="evidence" value="ECO:0007669"/>
    <property type="project" value="UniProtKB-UniPathway"/>
</dbReference>
<dbReference type="NCBIfam" id="TIGR01418">
    <property type="entry name" value="PEP_synth"/>
    <property type="match status" value="1"/>
</dbReference>
<dbReference type="EC" id="2.7.9.2" evidence="5 15"/>
<organism evidence="19 20">
    <name type="scientific">Cellulophaga algicola (strain DSM 14237 / IC166 / ACAM 630)</name>
    <dbReference type="NCBI Taxonomy" id="688270"/>
    <lineage>
        <taxon>Bacteria</taxon>
        <taxon>Pseudomonadati</taxon>
        <taxon>Bacteroidota</taxon>
        <taxon>Flavobacteriia</taxon>
        <taxon>Flavobacteriales</taxon>
        <taxon>Flavobacteriaceae</taxon>
        <taxon>Cellulophaga</taxon>
    </lineage>
</organism>
<evidence type="ECO:0000256" key="3">
    <source>
        <dbReference type="ARBA" id="ARBA00004742"/>
    </source>
</evidence>
<comment type="pathway">
    <text evidence="3 15">Carbohydrate biosynthesis; gluconeogenesis.</text>
</comment>
<feature type="domain" description="PEP-utilising enzyme mobile" evidence="16">
    <location>
        <begin position="383"/>
        <end position="454"/>
    </location>
</feature>
<reference evidence="19 20" key="1">
    <citation type="journal article" date="2010" name="Stand. Genomic Sci.">
        <title>Complete genome sequence of Cellulophaga algicola type strain (IC166).</title>
        <authorList>
            <person name="Abt B."/>
            <person name="Lu M."/>
            <person name="Misra M."/>
            <person name="Han C."/>
            <person name="Nolan M."/>
            <person name="Lucas S."/>
            <person name="Hammon N."/>
            <person name="Deshpande S."/>
            <person name="Cheng J.F."/>
            <person name="Tapia R."/>
            <person name="Goodwin L."/>
            <person name="Pitluck S."/>
            <person name="Liolios K."/>
            <person name="Pagani I."/>
            <person name="Ivanova N."/>
            <person name="Mavromatis K."/>
            <person name="Ovchinikova G."/>
            <person name="Pati A."/>
            <person name="Chen A."/>
            <person name="Palaniappan K."/>
            <person name="Land M."/>
            <person name="Hauser L."/>
            <person name="Chang Y.J."/>
            <person name="Jeffries C.D."/>
            <person name="Detter J.C."/>
            <person name="Brambilla E."/>
            <person name="Rohde M."/>
            <person name="Tindall B.J."/>
            <person name="Goker M."/>
            <person name="Woyke T."/>
            <person name="Bristow J."/>
            <person name="Eisen J.A."/>
            <person name="Markowitz V."/>
            <person name="Hugenholtz P."/>
            <person name="Kyrpides N.C."/>
            <person name="Klenk H.P."/>
            <person name="Lapidus A."/>
        </authorList>
    </citation>
    <scope>NUCLEOTIDE SEQUENCE [LARGE SCALE GENOMIC DNA]</scope>
    <source>
        <strain evidence="20">DSM 14237 / IC166 / ACAM 630</strain>
    </source>
</reference>
<evidence type="ECO:0000256" key="9">
    <source>
        <dbReference type="ARBA" id="ARBA00022741"/>
    </source>
</evidence>
<dbReference type="PANTHER" id="PTHR43030">
    <property type="entry name" value="PHOSPHOENOLPYRUVATE SYNTHASE"/>
    <property type="match status" value="1"/>
</dbReference>
<comment type="similarity">
    <text evidence="4 15">Belongs to the PEP-utilizing enzyme family.</text>
</comment>
<comment type="catalytic activity">
    <reaction evidence="14 15">
        <text>pyruvate + ATP + H2O = phosphoenolpyruvate + AMP + phosphate + 2 H(+)</text>
        <dbReference type="Rhea" id="RHEA:11364"/>
        <dbReference type="ChEBI" id="CHEBI:15361"/>
        <dbReference type="ChEBI" id="CHEBI:15377"/>
        <dbReference type="ChEBI" id="CHEBI:15378"/>
        <dbReference type="ChEBI" id="CHEBI:30616"/>
        <dbReference type="ChEBI" id="CHEBI:43474"/>
        <dbReference type="ChEBI" id="CHEBI:58702"/>
        <dbReference type="ChEBI" id="CHEBI:456215"/>
        <dbReference type="EC" id="2.7.9.2"/>
    </reaction>
</comment>
<dbReference type="PANTHER" id="PTHR43030:SF1">
    <property type="entry name" value="PHOSPHOENOLPYRUVATE SYNTHASE"/>
    <property type="match status" value="1"/>
</dbReference>
<protein>
    <recommendedName>
        <fullName evidence="6 15">Phosphoenolpyruvate synthase</fullName>
        <shortName evidence="15">PEP synthase</shortName>
        <ecNumber evidence="5 15">2.7.9.2</ecNumber>
    </recommendedName>
    <alternativeName>
        <fullName evidence="13 15">Pyruvate, water dikinase</fullName>
    </alternativeName>
</protein>
<evidence type="ECO:0000313" key="20">
    <source>
        <dbReference type="Proteomes" id="UP000008634"/>
    </source>
</evidence>
<dbReference type="InterPro" id="IPR015813">
    <property type="entry name" value="Pyrv/PenolPyrv_kinase-like_dom"/>
</dbReference>
<evidence type="ECO:0000259" key="16">
    <source>
        <dbReference type="Pfam" id="PF00391"/>
    </source>
</evidence>
<evidence type="ECO:0000256" key="11">
    <source>
        <dbReference type="ARBA" id="ARBA00022840"/>
    </source>
</evidence>
<dbReference type="Pfam" id="PF00391">
    <property type="entry name" value="PEP-utilizers"/>
    <property type="match status" value="1"/>
</dbReference>
<dbReference type="PROSITE" id="PS00370">
    <property type="entry name" value="PEP_ENZYMES_PHOS_SITE"/>
    <property type="match status" value="1"/>
</dbReference>
<dbReference type="NCBIfam" id="NF005057">
    <property type="entry name" value="PRK06464.1"/>
    <property type="match status" value="1"/>
</dbReference>
<keyword evidence="12 15" id="KW-0460">Magnesium</keyword>
<dbReference type="Pfam" id="PF01326">
    <property type="entry name" value="PPDK_N"/>
    <property type="match status" value="1"/>
</dbReference>
<evidence type="ECO:0000256" key="8">
    <source>
        <dbReference type="ARBA" id="ARBA00022723"/>
    </source>
</evidence>
<dbReference type="PIRSF" id="PIRSF000854">
    <property type="entry name" value="PEP_synthase"/>
    <property type="match status" value="1"/>
</dbReference>
<dbReference type="InterPro" id="IPR040442">
    <property type="entry name" value="Pyrv_kinase-like_dom_sf"/>
</dbReference>
<name>E6XEF0_CELAD</name>
<dbReference type="InterPro" id="IPR006319">
    <property type="entry name" value="PEP_synth"/>
</dbReference>
<dbReference type="GO" id="GO:0008986">
    <property type="term" value="F:pyruvate, water dikinase activity"/>
    <property type="evidence" value="ECO:0007669"/>
    <property type="project" value="UniProtKB-EC"/>
</dbReference>
<dbReference type="UniPathway" id="UPA00138"/>
<dbReference type="SUPFAM" id="SSF56059">
    <property type="entry name" value="Glutathione synthetase ATP-binding domain-like"/>
    <property type="match status" value="1"/>
</dbReference>
<feature type="domain" description="Pyruvate phosphate dikinase AMP/ATP-binding" evidence="17">
    <location>
        <begin position="17"/>
        <end position="347"/>
    </location>
</feature>
<dbReference type="OrthoDB" id="9765468at2"/>
<dbReference type="Gene3D" id="3.30.1490.20">
    <property type="entry name" value="ATP-grasp fold, A domain"/>
    <property type="match status" value="1"/>
</dbReference>
<dbReference type="EMBL" id="CP002453">
    <property type="protein sequence ID" value="ADV50240.1"/>
    <property type="molecule type" value="Genomic_DNA"/>
</dbReference>
<evidence type="ECO:0000256" key="6">
    <source>
        <dbReference type="ARBA" id="ARBA00021623"/>
    </source>
</evidence>
<evidence type="ECO:0000256" key="7">
    <source>
        <dbReference type="ARBA" id="ARBA00022679"/>
    </source>
</evidence>
<dbReference type="Proteomes" id="UP000008634">
    <property type="component" value="Chromosome"/>
</dbReference>
<dbReference type="SUPFAM" id="SSF51621">
    <property type="entry name" value="Phosphoenolpyruvate/pyruvate domain"/>
    <property type="match status" value="1"/>
</dbReference>
<dbReference type="Gene3D" id="3.20.20.60">
    <property type="entry name" value="Phosphoenolpyruvate-binding domains"/>
    <property type="match status" value="1"/>
</dbReference>
<keyword evidence="10 15" id="KW-0418">Kinase</keyword>
<evidence type="ECO:0000256" key="14">
    <source>
        <dbReference type="ARBA" id="ARBA00047700"/>
    </source>
</evidence>
<dbReference type="Gene3D" id="3.30.470.20">
    <property type="entry name" value="ATP-grasp fold, B domain"/>
    <property type="match status" value="1"/>
</dbReference>
<evidence type="ECO:0000256" key="13">
    <source>
        <dbReference type="ARBA" id="ARBA00033470"/>
    </source>
</evidence>
<keyword evidence="11 15" id="KW-0067">ATP-binding</keyword>
<proteinExistence type="inferred from homology"/>
<gene>
    <name evidence="19" type="ordered locus">Celal_2964</name>
</gene>
<dbReference type="HOGENOM" id="CLU_007308_6_2_10"/>
<dbReference type="KEGG" id="cao:Celal_2964"/>
<dbReference type="eggNOG" id="COG0574">
    <property type="taxonomic scope" value="Bacteria"/>
</dbReference>
<evidence type="ECO:0000256" key="12">
    <source>
        <dbReference type="ARBA" id="ARBA00022842"/>
    </source>
</evidence>
<dbReference type="InterPro" id="IPR000121">
    <property type="entry name" value="PEP_util_C"/>
</dbReference>
<evidence type="ECO:0000256" key="10">
    <source>
        <dbReference type="ARBA" id="ARBA00022777"/>
    </source>
</evidence>
<dbReference type="GO" id="GO:0046872">
    <property type="term" value="F:metal ion binding"/>
    <property type="evidence" value="ECO:0007669"/>
    <property type="project" value="UniProtKB-KW"/>
</dbReference>
<dbReference type="FunFam" id="3.30.1490.20:FF:000010">
    <property type="entry name" value="Phosphoenolpyruvate synthase"/>
    <property type="match status" value="1"/>
</dbReference>
<keyword evidence="7 15" id="KW-0808">Transferase</keyword>
<feature type="domain" description="PEP-utilising enzyme C-terminal" evidence="18">
    <location>
        <begin position="488"/>
        <end position="779"/>
    </location>
</feature>
<evidence type="ECO:0000313" key="19">
    <source>
        <dbReference type="EMBL" id="ADV50240.1"/>
    </source>
</evidence>